<dbReference type="EMBL" id="MU863635">
    <property type="protein sequence ID" value="KAK4101549.1"/>
    <property type="molecule type" value="Genomic_DNA"/>
</dbReference>
<feature type="signal peptide" evidence="1">
    <location>
        <begin position="1"/>
        <end position="20"/>
    </location>
</feature>
<feature type="chain" id="PRO_5043013911" description="Ecp2 effector protein-like domain-containing protein" evidence="1">
    <location>
        <begin position="21"/>
        <end position="183"/>
    </location>
</feature>
<reference evidence="3" key="2">
    <citation type="submission" date="2023-05" db="EMBL/GenBank/DDBJ databases">
        <authorList>
            <consortium name="Lawrence Berkeley National Laboratory"/>
            <person name="Steindorff A."/>
            <person name="Hensen N."/>
            <person name="Bonometti L."/>
            <person name="Westerberg I."/>
            <person name="Brannstrom I.O."/>
            <person name="Guillou S."/>
            <person name="Cros-Aarteil S."/>
            <person name="Calhoun S."/>
            <person name="Haridas S."/>
            <person name="Kuo A."/>
            <person name="Mondo S."/>
            <person name="Pangilinan J."/>
            <person name="Riley R."/>
            <person name="Labutti K."/>
            <person name="Andreopoulos B."/>
            <person name="Lipzen A."/>
            <person name="Chen C."/>
            <person name="Yanf M."/>
            <person name="Daum C."/>
            <person name="Ng V."/>
            <person name="Clum A."/>
            <person name="Ohm R."/>
            <person name="Martin F."/>
            <person name="Silar P."/>
            <person name="Natvig D."/>
            <person name="Lalanne C."/>
            <person name="Gautier V."/>
            <person name="Ament-Velasquez S.L."/>
            <person name="Kruys A."/>
            <person name="Hutchinson M.I."/>
            <person name="Powell A.J."/>
            <person name="Barry K."/>
            <person name="Miller A.N."/>
            <person name="Grigoriev I.V."/>
            <person name="Debuchy R."/>
            <person name="Gladieux P."/>
            <person name="Thoren M.H."/>
            <person name="Johannesson H."/>
        </authorList>
    </citation>
    <scope>NUCLEOTIDE SEQUENCE</scope>
    <source>
        <strain evidence="3">CBS 757.83</strain>
    </source>
</reference>
<keyword evidence="1" id="KW-0732">Signal</keyword>
<evidence type="ECO:0000313" key="3">
    <source>
        <dbReference type="EMBL" id="KAK4101549.1"/>
    </source>
</evidence>
<dbReference type="InterPro" id="IPR029226">
    <property type="entry name" value="Ecp2-like"/>
</dbReference>
<dbReference type="Proteomes" id="UP001305647">
    <property type="component" value="Unassembled WGS sequence"/>
</dbReference>
<organism evidence="3 4">
    <name type="scientific">Parathielavia hyrcaniae</name>
    <dbReference type="NCBI Taxonomy" id="113614"/>
    <lineage>
        <taxon>Eukaryota</taxon>
        <taxon>Fungi</taxon>
        <taxon>Dikarya</taxon>
        <taxon>Ascomycota</taxon>
        <taxon>Pezizomycotina</taxon>
        <taxon>Sordariomycetes</taxon>
        <taxon>Sordariomycetidae</taxon>
        <taxon>Sordariales</taxon>
        <taxon>Chaetomiaceae</taxon>
        <taxon>Parathielavia</taxon>
    </lineage>
</organism>
<sequence>MKSTTLTTFLLTGLFHHALALALPTTSSASTHEEVETKEHMLLAKRAAWCTTNSIQDTTTPSSALTADCLALAATTLPSCLPGPWTPAAEGNYTLDVAHGTCGFRAQYLSASSNGTTLDASQVVLDAAQLRGIIQIAVGSDAEAGEEEEGDGESRVGAEGMVICIAAGMVSRAGFVGFEVYHV</sequence>
<reference evidence="3" key="1">
    <citation type="journal article" date="2023" name="Mol. Phylogenet. Evol.">
        <title>Genome-scale phylogeny and comparative genomics of the fungal order Sordariales.</title>
        <authorList>
            <person name="Hensen N."/>
            <person name="Bonometti L."/>
            <person name="Westerberg I."/>
            <person name="Brannstrom I.O."/>
            <person name="Guillou S."/>
            <person name="Cros-Aarteil S."/>
            <person name="Calhoun S."/>
            <person name="Haridas S."/>
            <person name="Kuo A."/>
            <person name="Mondo S."/>
            <person name="Pangilinan J."/>
            <person name="Riley R."/>
            <person name="LaButti K."/>
            <person name="Andreopoulos B."/>
            <person name="Lipzen A."/>
            <person name="Chen C."/>
            <person name="Yan M."/>
            <person name="Daum C."/>
            <person name="Ng V."/>
            <person name="Clum A."/>
            <person name="Steindorff A."/>
            <person name="Ohm R.A."/>
            <person name="Martin F."/>
            <person name="Silar P."/>
            <person name="Natvig D.O."/>
            <person name="Lalanne C."/>
            <person name="Gautier V."/>
            <person name="Ament-Velasquez S.L."/>
            <person name="Kruys A."/>
            <person name="Hutchinson M.I."/>
            <person name="Powell A.J."/>
            <person name="Barry K."/>
            <person name="Miller A.N."/>
            <person name="Grigoriev I.V."/>
            <person name="Debuchy R."/>
            <person name="Gladieux P."/>
            <person name="Hiltunen Thoren M."/>
            <person name="Johannesson H."/>
        </authorList>
    </citation>
    <scope>NUCLEOTIDE SEQUENCE</scope>
    <source>
        <strain evidence="3">CBS 757.83</strain>
    </source>
</reference>
<comment type="caution">
    <text evidence="3">The sequence shown here is derived from an EMBL/GenBank/DDBJ whole genome shotgun (WGS) entry which is preliminary data.</text>
</comment>
<keyword evidence="4" id="KW-1185">Reference proteome</keyword>
<proteinExistence type="predicted"/>
<gene>
    <name evidence="3" type="ORF">N658DRAFT_559002</name>
</gene>
<evidence type="ECO:0000313" key="4">
    <source>
        <dbReference type="Proteomes" id="UP001305647"/>
    </source>
</evidence>
<evidence type="ECO:0000259" key="2">
    <source>
        <dbReference type="Pfam" id="PF14856"/>
    </source>
</evidence>
<evidence type="ECO:0000256" key="1">
    <source>
        <dbReference type="SAM" id="SignalP"/>
    </source>
</evidence>
<dbReference type="Pfam" id="PF14856">
    <property type="entry name" value="Hce2"/>
    <property type="match status" value="1"/>
</dbReference>
<accession>A0AAN6T2D8</accession>
<feature type="domain" description="Ecp2 effector protein-like" evidence="2">
    <location>
        <begin position="49"/>
        <end position="164"/>
    </location>
</feature>
<dbReference type="AlphaFoldDB" id="A0AAN6T2D8"/>
<name>A0AAN6T2D8_9PEZI</name>
<protein>
    <recommendedName>
        <fullName evidence="2">Ecp2 effector protein-like domain-containing protein</fullName>
    </recommendedName>
</protein>